<evidence type="ECO:0000256" key="1">
    <source>
        <dbReference type="SAM" id="MobiDB-lite"/>
    </source>
</evidence>
<dbReference type="NCBIfam" id="TIGR03624">
    <property type="entry name" value="putative hydrolase"/>
    <property type="match status" value="1"/>
</dbReference>
<protein>
    <submittedName>
        <fullName evidence="2">Zinc-dependent metalloprotease</fullName>
    </submittedName>
</protein>
<dbReference type="InterPro" id="IPR018766">
    <property type="entry name" value="Zinicin_2"/>
</dbReference>
<keyword evidence="2" id="KW-0645">Protease</keyword>
<dbReference type="Pfam" id="PF10103">
    <property type="entry name" value="Zincin_2"/>
    <property type="match status" value="1"/>
</dbReference>
<organism evidence="2 3">
    <name type="scientific">Egibacter rhizosphaerae</name>
    <dbReference type="NCBI Taxonomy" id="1670831"/>
    <lineage>
        <taxon>Bacteria</taxon>
        <taxon>Bacillati</taxon>
        <taxon>Actinomycetota</taxon>
        <taxon>Nitriliruptoria</taxon>
        <taxon>Egibacterales</taxon>
        <taxon>Egibacteraceae</taxon>
        <taxon>Egibacter</taxon>
    </lineage>
</organism>
<dbReference type="InterPro" id="IPR042271">
    <property type="entry name" value="Zinicin_2_N"/>
</dbReference>
<feature type="region of interest" description="Disordered" evidence="1">
    <location>
        <begin position="1"/>
        <end position="25"/>
    </location>
</feature>
<proteinExistence type="predicted"/>
<dbReference type="SUPFAM" id="SSF55486">
    <property type="entry name" value="Metalloproteases ('zincins'), catalytic domain"/>
    <property type="match status" value="1"/>
</dbReference>
<keyword evidence="2" id="KW-0378">Hydrolase</keyword>
<gene>
    <name evidence="2" type="ORF">ER308_04645</name>
</gene>
<reference evidence="2 3" key="1">
    <citation type="submission" date="2019-01" db="EMBL/GenBank/DDBJ databases">
        <title>Egibacter rhizosphaerae EGI 80759T.</title>
        <authorList>
            <person name="Chen D.-D."/>
            <person name="Tian Y."/>
            <person name="Jiao J.-Y."/>
            <person name="Zhang X.-T."/>
            <person name="Zhang Y.-G."/>
            <person name="Zhang Y."/>
            <person name="Xiao M."/>
            <person name="Shu W.-S."/>
            <person name="Li W.-J."/>
        </authorList>
    </citation>
    <scope>NUCLEOTIDE SEQUENCE [LARGE SCALE GENOMIC DNA]</scope>
    <source>
        <strain evidence="2 3">EGI 80759</strain>
    </source>
</reference>
<keyword evidence="2" id="KW-0482">Metalloprotease</keyword>
<evidence type="ECO:0000313" key="3">
    <source>
        <dbReference type="Proteomes" id="UP000291469"/>
    </source>
</evidence>
<accession>A0A411YCC5</accession>
<dbReference type="PANTHER" id="PTHR39420">
    <property type="match status" value="1"/>
</dbReference>
<keyword evidence="3" id="KW-1185">Reference proteome</keyword>
<name>A0A411YCC5_9ACTN</name>
<evidence type="ECO:0000313" key="2">
    <source>
        <dbReference type="EMBL" id="QBI18903.1"/>
    </source>
</evidence>
<dbReference type="KEGG" id="erz:ER308_04645"/>
<dbReference type="Proteomes" id="UP000291469">
    <property type="component" value="Chromosome"/>
</dbReference>
<dbReference type="AlphaFoldDB" id="A0A411YCC5"/>
<dbReference type="Gene3D" id="1.20.150.30">
    <property type="entry name" value="Zincin-like metallopeptidase, N-terminal domain"/>
    <property type="match status" value="1"/>
</dbReference>
<dbReference type="GO" id="GO:0008237">
    <property type="term" value="F:metallopeptidase activity"/>
    <property type="evidence" value="ECO:0007669"/>
    <property type="project" value="UniProtKB-KW"/>
</dbReference>
<dbReference type="PANTHER" id="PTHR39420:SF2">
    <property type="entry name" value="HYDROLASE"/>
    <property type="match status" value="1"/>
</dbReference>
<dbReference type="OrthoDB" id="8478472at2"/>
<dbReference type="EMBL" id="CP036402">
    <property type="protein sequence ID" value="QBI18903.1"/>
    <property type="molecule type" value="Genomic_DNA"/>
</dbReference>
<dbReference type="GO" id="GO:0006508">
    <property type="term" value="P:proteolysis"/>
    <property type="evidence" value="ECO:0007669"/>
    <property type="project" value="UniProtKB-KW"/>
</dbReference>
<sequence length="461" mass="49642">MRETSGSAPRRVRSAEPSGPRTGVTATTVMAAVCPPRSPRPNAPLDGHGHYHAGMSDPFGGFDPRMFEQVPFFRELAKVMSWSGGPVNWDLARQTAEALAGRDPRALGDGGTSEEAFSDAVDTAELWLDQVTGLPRVAGPARSLDAGAWAELATTAEGLGRYVEPIARGMGETLSGQLPEELQQQLGSASGMKPALDALGAMLFGVQVGTVAGNLADQLVGTYDLGVPTTDPRVVGTVGGGLGRFATDFDLDESEARYWLALREAAHRRVFGGLPWLREHLDDLISRFASEADLDPSRMMDALGGAGFDPSDPEALEQALQDPDAFEIEPTEAQKRILRELQTLVAFTEGWSATIVHAAAADRLPSLGRIEEAALRHRAEHGPGERFLQQLMGLDLKPADLRQGRDFCDAVVAARDLEGLDRAWARAEHLPRPDELEDPSRWLVRMAAIELGVDGDPPEQH</sequence>